<dbReference type="PANTHER" id="PTHR39335:SF1">
    <property type="entry name" value="BLL4220 PROTEIN"/>
    <property type="match status" value="1"/>
</dbReference>
<dbReference type="InterPro" id="IPR006311">
    <property type="entry name" value="TAT_signal"/>
</dbReference>
<accession>A0A9E7R0X4</accession>
<feature type="compositionally biased region" description="Low complexity" evidence="1">
    <location>
        <begin position="30"/>
        <end position="44"/>
    </location>
</feature>
<dbReference type="KEGG" id="ssai:N0B31_15780"/>
<evidence type="ECO:0000313" key="2">
    <source>
        <dbReference type="EMBL" id="UWM53591.1"/>
    </source>
</evidence>
<dbReference type="InterPro" id="IPR005297">
    <property type="entry name" value="Lipoprotein_repeat"/>
</dbReference>
<dbReference type="RefSeq" id="WP_260592585.1">
    <property type="nucleotide sequence ID" value="NZ_CP104003.1"/>
</dbReference>
<dbReference type="AlphaFoldDB" id="A0A9E7R0X4"/>
<name>A0A9E7R0X4_9EURY</name>
<dbReference type="PROSITE" id="PS51318">
    <property type="entry name" value="TAT"/>
    <property type="match status" value="1"/>
</dbReference>
<organism evidence="2 3">
    <name type="scientific">Salinirubellus salinus</name>
    <dbReference type="NCBI Taxonomy" id="1364945"/>
    <lineage>
        <taxon>Archaea</taxon>
        <taxon>Methanobacteriati</taxon>
        <taxon>Methanobacteriota</taxon>
        <taxon>Stenosarchaea group</taxon>
        <taxon>Halobacteria</taxon>
        <taxon>Halobacteriales</taxon>
        <taxon>Natronomonadaceae</taxon>
        <taxon>Salinirubellus</taxon>
    </lineage>
</organism>
<reference evidence="2" key="1">
    <citation type="submission" date="2022-09" db="EMBL/GenBank/DDBJ databases">
        <title>Diverse halophilic archaea isolated from saline environments.</title>
        <authorList>
            <person name="Cui H.-L."/>
        </authorList>
    </citation>
    <scope>NUCLEOTIDE SEQUENCE</scope>
    <source>
        <strain evidence="2">ZS-35-S2</strain>
    </source>
</reference>
<evidence type="ECO:0000256" key="1">
    <source>
        <dbReference type="SAM" id="MobiDB-lite"/>
    </source>
</evidence>
<feature type="region of interest" description="Disordered" evidence="1">
    <location>
        <begin position="162"/>
        <end position="182"/>
    </location>
</feature>
<feature type="region of interest" description="Disordered" evidence="1">
    <location>
        <begin position="22"/>
        <end position="44"/>
    </location>
</feature>
<gene>
    <name evidence="2" type="ORF">N0B31_15780</name>
</gene>
<dbReference type="GeneID" id="74943912"/>
<dbReference type="PANTHER" id="PTHR39335">
    <property type="entry name" value="BLL4220 PROTEIN"/>
    <property type="match status" value="1"/>
</dbReference>
<dbReference type="GO" id="GO:0043448">
    <property type="term" value="P:alkane catabolic process"/>
    <property type="evidence" value="ECO:0007669"/>
    <property type="project" value="TreeGrafter"/>
</dbReference>
<dbReference type="PROSITE" id="PS51257">
    <property type="entry name" value="PROKAR_LIPOPROTEIN"/>
    <property type="match status" value="1"/>
</dbReference>
<dbReference type="Pfam" id="PF03640">
    <property type="entry name" value="Lipoprotein_15"/>
    <property type="match status" value="2"/>
</dbReference>
<protein>
    <recommendedName>
        <fullName evidence="4">Lipoprotein with Yx(FWY)xxD motif</fullName>
    </recommendedName>
</protein>
<keyword evidence="3" id="KW-1185">Reference proteome</keyword>
<evidence type="ECO:0000313" key="3">
    <source>
        <dbReference type="Proteomes" id="UP001057580"/>
    </source>
</evidence>
<proteinExistence type="predicted"/>
<evidence type="ECO:0008006" key="4">
    <source>
        <dbReference type="Google" id="ProtNLM"/>
    </source>
</evidence>
<dbReference type="EMBL" id="CP104003">
    <property type="protein sequence ID" value="UWM53591.1"/>
    <property type="molecule type" value="Genomic_DNA"/>
</dbReference>
<sequence>MAPTRRAVLGLVATVGVTGCVGGSDGTGGASPTATPASTSTPAATAGPAATVAVDSHPDLGDLLVGPEGLTLYLFDQDTQGAGSSACAGGCAEAWPPLTVDDDSSAGEGVTAELTTFEREDGRTQVAAAGWPLYYFAEDEAPGDVNGQGVNGVWWVLAPDGTPVRTGSETPTATGGGSGGPY</sequence>
<dbReference type="Proteomes" id="UP001057580">
    <property type="component" value="Chromosome"/>
</dbReference>